<dbReference type="InterPro" id="IPR000086">
    <property type="entry name" value="NUDIX_hydrolase_dom"/>
</dbReference>
<dbReference type="InterPro" id="IPR015797">
    <property type="entry name" value="NUDIX_hydrolase-like_dom_sf"/>
</dbReference>
<dbReference type="PANTHER" id="PTHR43046">
    <property type="entry name" value="GDP-MANNOSE MANNOSYL HYDROLASE"/>
    <property type="match status" value="1"/>
</dbReference>
<reference evidence="4 5" key="1">
    <citation type="submission" date="2015-08" db="EMBL/GenBank/DDBJ databases">
        <title>Complete genome sequence of Rufibacter tibetensis strain 1351t, a radiation-resistant bacterium from tibet plateau.</title>
        <authorList>
            <person name="Dai J."/>
        </authorList>
    </citation>
    <scope>NUCLEOTIDE SEQUENCE [LARGE SCALE GENOMIC DNA]</scope>
    <source>
        <strain evidence="4 5">1351</strain>
    </source>
</reference>
<keyword evidence="5" id="KW-1185">Reference proteome</keyword>
<dbReference type="CDD" id="cd18880">
    <property type="entry name" value="NUDIX_ADPRase"/>
    <property type="match status" value="1"/>
</dbReference>
<name>A0A0P0CTN4_9BACT</name>
<dbReference type="PROSITE" id="PS51462">
    <property type="entry name" value="NUDIX"/>
    <property type="match status" value="1"/>
</dbReference>
<dbReference type="RefSeq" id="WP_062545493.1">
    <property type="nucleotide sequence ID" value="NZ_CP012643.1"/>
</dbReference>
<dbReference type="PROSITE" id="PS00893">
    <property type="entry name" value="NUDIX_BOX"/>
    <property type="match status" value="1"/>
</dbReference>
<dbReference type="EMBL" id="CP012643">
    <property type="protein sequence ID" value="ALJ00874.1"/>
    <property type="molecule type" value="Genomic_DNA"/>
</dbReference>
<dbReference type="Proteomes" id="UP000061382">
    <property type="component" value="Chromosome"/>
</dbReference>
<keyword evidence="2 4" id="KW-0378">Hydrolase</keyword>
<dbReference type="PATRIC" id="fig|512763.3.peg.4421"/>
<dbReference type="STRING" id="512763.DC20_20140"/>
<evidence type="ECO:0000313" key="5">
    <source>
        <dbReference type="Proteomes" id="UP000061382"/>
    </source>
</evidence>
<dbReference type="InterPro" id="IPR020084">
    <property type="entry name" value="NUDIX_hydrolase_CS"/>
</dbReference>
<sequence length="161" mass="18686">MENIHPLAEQYSSKTRVRVCGLLVQDDKLLLARHKAAFGEGNFWMPPGGGLDFSEKVKDCLKREFHEETGLDVEVGRFLYLNEFLRPPLHAIELFFEVRLMNGTLALGTDPEHEPHEQLLEEVRFLGIREIFKIKRDELHPILHALVNLDDLFIPRQVFLD</sequence>
<comment type="cofactor">
    <cofactor evidence="1">
        <name>Mg(2+)</name>
        <dbReference type="ChEBI" id="CHEBI:18420"/>
    </cofactor>
</comment>
<dbReference type="GO" id="GO:0016787">
    <property type="term" value="F:hydrolase activity"/>
    <property type="evidence" value="ECO:0007669"/>
    <property type="project" value="UniProtKB-KW"/>
</dbReference>
<feature type="domain" description="Nudix hydrolase" evidence="3">
    <location>
        <begin position="13"/>
        <end position="159"/>
    </location>
</feature>
<dbReference type="SUPFAM" id="SSF55811">
    <property type="entry name" value="Nudix"/>
    <property type="match status" value="1"/>
</dbReference>
<evidence type="ECO:0000313" key="4">
    <source>
        <dbReference type="EMBL" id="ALJ00874.1"/>
    </source>
</evidence>
<dbReference type="KEGG" id="rti:DC20_20140"/>
<proteinExistence type="predicted"/>
<accession>A0A0P0CTN4</accession>
<evidence type="ECO:0000256" key="1">
    <source>
        <dbReference type="ARBA" id="ARBA00001946"/>
    </source>
</evidence>
<gene>
    <name evidence="4" type="ORF">DC20_20140</name>
</gene>
<dbReference type="AlphaFoldDB" id="A0A0P0CTN4"/>
<dbReference type="Gene3D" id="3.90.79.10">
    <property type="entry name" value="Nucleoside Triphosphate Pyrophosphohydrolase"/>
    <property type="match status" value="1"/>
</dbReference>
<evidence type="ECO:0000259" key="3">
    <source>
        <dbReference type="PROSITE" id="PS51462"/>
    </source>
</evidence>
<protein>
    <submittedName>
        <fullName evidence="4">NUDIX hydrolase</fullName>
    </submittedName>
</protein>
<dbReference type="Pfam" id="PF00293">
    <property type="entry name" value="NUDIX"/>
    <property type="match status" value="1"/>
</dbReference>
<evidence type="ECO:0000256" key="2">
    <source>
        <dbReference type="ARBA" id="ARBA00022801"/>
    </source>
</evidence>
<dbReference type="OrthoDB" id="9810648at2"/>
<dbReference type="PANTHER" id="PTHR43046:SF14">
    <property type="entry name" value="MUTT_NUDIX FAMILY PROTEIN"/>
    <property type="match status" value="1"/>
</dbReference>
<organism evidence="4 5">
    <name type="scientific">Rufibacter tibetensis</name>
    <dbReference type="NCBI Taxonomy" id="512763"/>
    <lineage>
        <taxon>Bacteria</taxon>
        <taxon>Pseudomonadati</taxon>
        <taxon>Bacteroidota</taxon>
        <taxon>Cytophagia</taxon>
        <taxon>Cytophagales</taxon>
        <taxon>Hymenobacteraceae</taxon>
        <taxon>Rufibacter</taxon>
    </lineage>
</organism>